<feature type="transmembrane region" description="Helical" evidence="1">
    <location>
        <begin position="167"/>
        <end position="196"/>
    </location>
</feature>
<keyword evidence="1" id="KW-0472">Membrane</keyword>
<feature type="transmembrane region" description="Helical" evidence="1">
    <location>
        <begin position="299"/>
        <end position="316"/>
    </location>
</feature>
<dbReference type="EMBL" id="BPQJ01000023">
    <property type="protein sequence ID" value="GJD64257.1"/>
    <property type="molecule type" value="Genomic_DNA"/>
</dbReference>
<feature type="transmembrane region" description="Helical" evidence="1">
    <location>
        <begin position="135"/>
        <end position="155"/>
    </location>
</feature>
<dbReference type="Proteomes" id="UP001055286">
    <property type="component" value="Unassembled WGS sequence"/>
</dbReference>
<protein>
    <submittedName>
        <fullName evidence="2">Uncharacterized protein</fullName>
    </submittedName>
</protein>
<evidence type="ECO:0000256" key="1">
    <source>
        <dbReference type="SAM" id="Phobius"/>
    </source>
</evidence>
<organism evidence="2 3">
    <name type="scientific">Methylobacterium frigidaeris</name>
    <dbReference type="NCBI Taxonomy" id="2038277"/>
    <lineage>
        <taxon>Bacteria</taxon>
        <taxon>Pseudomonadati</taxon>
        <taxon>Pseudomonadota</taxon>
        <taxon>Alphaproteobacteria</taxon>
        <taxon>Hyphomicrobiales</taxon>
        <taxon>Methylobacteriaceae</taxon>
        <taxon>Methylobacterium</taxon>
    </lineage>
</organism>
<comment type="caution">
    <text evidence="2">The sequence shown here is derived from an EMBL/GenBank/DDBJ whole genome shotgun (WGS) entry which is preliminary data.</text>
</comment>
<gene>
    <name evidence="2" type="ORF">MPEAHAMD_4438</name>
</gene>
<name>A0AA37HE04_9HYPH</name>
<feature type="transmembrane region" description="Helical" evidence="1">
    <location>
        <begin position="422"/>
        <end position="446"/>
    </location>
</feature>
<evidence type="ECO:0000313" key="3">
    <source>
        <dbReference type="Proteomes" id="UP001055286"/>
    </source>
</evidence>
<accession>A0AA37HE04</accession>
<keyword evidence="1" id="KW-1133">Transmembrane helix</keyword>
<dbReference type="RefSeq" id="WP_238192399.1">
    <property type="nucleotide sequence ID" value="NZ_BPQJ01000023.1"/>
</dbReference>
<feature type="transmembrane region" description="Helical" evidence="1">
    <location>
        <begin position="374"/>
        <end position="402"/>
    </location>
</feature>
<feature type="transmembrane region" description="Helical" evidence="1">
    <location>
        <begin position="254"/>
        <end position="279"/>
    </location>
</feature>
<feature type="transmembrane region" description="Helical" evidence="1">
    <location>
        <begin position="85"/>
        <end position="105"/>
    </location>
</feature>
<reference evidence="2" key="2">
    <citation type="submission" date="2021-08" db="EMBL/GenBank/DDBJ databases">
        <authorList>
            <person name="Tani A."/>
            <person name="Ola A."/>
            <person name="Ogura Y."/>
            <person name="Katsura K."/>
            <person name="Hayashi T."/>
        </authorList>
    </citation>
    <scope>NUCLEOTIDE SEQUENCE</scope>
    <source>
        <strain evidence="2">JCM 32048</strain>
    </source>
</reference>
<sequence length="474" mass="49199">MTFEVMGVLTLAAGILCLLYGRATAIGLFLFSTLLGSSAATILTALGSANVQPAHLLLGFLLLVCSRPPYAVRALQGLAFPSPGFWFLLTGIYGVFSAVFLPRLFEGASYVFAISRTAFGKAILMTPLTPGSGNITQTVYFLGNVACFCIFYGFTQDRSGKRIVADALVLCGIINIGFAVLDYVTFATGTASLLGFMRNASYNMLDATEMAGMKRIVGSFTEASAFAGATLALFAFSFNLWLNRYRSRLTGPLSLLLLIALVLSTSTTAYVGSAIYLAIVYGANVARLIAGRAGARRAAFLGLGPIVLAVLVLGVAHTQQASAYLAGLLDQIVFNKGVSESALERGNWNSQAMVNFFDSYGLGIGVGSTRASSFAIAALASIGVPGTAAYLCFIASTIVAPWREADVEAFAVRSAAGSACLAMVTAACIAGTTIDLGLVFYVLAAVAAAPLAEELRDPTAAAAGAKPSPLPALA</sequence>
<keyword evidence="3" id="KW-1185">Reference proteome</keyword>
<evidence type="ECO:0000313" key="2">
    <source>
        <dbReference type="EMBL" id="GJD64257.1"/>
    </source>
</evidence>
<dbReference type="AlphaFoldDB" id="A0AA37HE04"/>
<reference evidence="2" key="1">
    <citation type="journal article" date="2016" name="Front. Microbiol.">
        <title>Genome Sequence of the Piezophilic, Mesophilic Sulfate-Reducing Bacterium Desulfovibrio indicus J2T.</title>
        <authorList>
            <person name="Cao J."/>
            <person name="Maignien L."/>
            <person name="Shao Z."/>
            <person name="Alain K."/>
            <person name="Jebbar M."/>
        </authorList>
    </citation>
    <scope>NUCLEOTIDE SEQUENCE</scope>
    <source>
        <strain evidence="2">JCM 32048</strain>
    </source>
</reference>
<feature type="transmembrane region" description="Helical" evidence="1">
    <location>
        <begin position="216"/>
        <end position="242"/>
    </location>
</feature>
<proteinExistence type="predicted"/>
<feature type="transmembrane region" description="Helical" evidence="1">
    <location>
        <begin position="39"/>
        <end position="64"/>
    </location>
</feature>
<keyword evidence="1" id="KW-0812">Transmembrane</keyword>